<evidence type="ECO:0000313" key="2">
    <source>
        <dbReference type="Proteomes" id="UP000031443"/>
    </source>
</evidence>
<protein>
    <submittedName>
        <fullName evidence="1">Uncharacterized protein</fullName>
    </submittedName>
</protein>
<proteinExistence type="predicted"/>
<accession>M7C997</accession>
<dbReference type="EMBL" id="KB496516">
    <property type="protein sequence ID" value="EMP41208.1"/>
    <property type="molecule type" value="Genomic_DNA"/>
</dbReference>
<gene>
    <name evidence="1" type="ORF">UY3_01551</name>
</gene>
<keyword evidence="2" id="KW-1185">Reference proteome</keyword>
<dbReference type="AlphaFoldDB" id="M7C997"/>
<organism evidence="1 2">
    <name type="scientific">Chelonia mydas</name>
    <name type="common">Green sea-turtle</name>
    <name type="synonym">Chelonia agassizi</name>
    <dbReference type="NCBI Taxonomy" id="8469"/>
    <lineage>
        <taxon>Eukaryota</taxon>
        <taxon>Metazoa</taxon>
        <taxon>Chordata</taxon>
        <taxon>Craniata</taxon>
        <taxon>Vertebrata</taxon>
        <taxon>Euteleostomi</taxon>
        <taxon>Archelosauria</taxon>
        <taxon>Testudinata</taxon>
        <taxon>Testudines</taxon>
        <taxon>Cryptodira</taxon>
        <taxon>Durocryptodira</taxon>
        <taxon>Americhelydia</taxon>
        <taxon>Chelonioidea</taxon>
        <taxon>Cheloniidae</taxon>
        <taxon>Chelonia</taxon>
    </lineage>
</organism>
<dbReference type="Proteomes" id="UP000031443">
    <property type="component" value="Unassembled WGS sequence"/>
</dbReference>
<reference evidence="2" key="1">
    <citation type="journal article" date="2013" name="Nat. Genet.">
        <title>The draft genomes of soft-shell turtle and green sea turtle yield insights into the development and evolution of the turtle-specific body plan.</title>
        <authorList>
            <person name="Wang Z."/>
            <person name="Pascual-Anaya J."/>
            <person name="Zadissa A."/>
            <person name="Li W."/>
            <person name="Niimura Y."/>
            <person name="Huang Z."/>
            <person name="Li C."/>
            <person name="White S."/>
            <person name="Xiong Z."/>
            <person name="Fang D."/>
            <person name="Wang B."/>
            <person name="Ming Y."/>
            <person name="Chen Y."/>
            <person name="Zheng Y."/>
            <person name="Kuraku S."/>
            <person name="Pignatelli M."/>
            <person name="Herrero J."/>
            <person name="Beal K."/>
            <person name="Nozawa M."/>
            <person name="Li Q."/>
            <person name="Wang J."/>
            <person name="Zhang H."/>
            <person name="Yu L."/>
            <person name="Shigenobu S."/>
            <person name="Wang J."/>
            <person name="Liu J."/>
            <person name="Flicek P."/>
            <person name="Searle S."/>
            <person name="Wang J."/>
            <person name="Kuratani S."/>
            <person name="Yin Y."/>
            <person name="Aken B."/>
            <person name="Zhang G."/>
            <person name="Irie N."/>
        </authorList>
    </citation>
    <scope>NUCLEOTIDE SEQUENCE [LARGE SCALE GENOMIC DNA]</scope>
</reference>
<name>M7C997_CHEMY</name>
<sequence length="169" mass="19419">MLQSAAEKKELKEWPDIKRREQKENAVRRNEATEQLLNIMERQTDTFQAHLALQTEQLCTRPPLQPVSQNSFHPPVVLSEQRCNCRRCTSASVDIRRVRLSSPLTSDGHQKHLEQTLCRLNWREKEGNPEDCSDRNNLKCYPSSSSSPLPPVAIIRAPPKNYISCSRCP</sequence>
<evidence type="ECO:0000313" key="1">
    <source>
        <dbReference type="EMBL" id="EMP41208.1"/>
    </source>
</evidence>